<dbReference type="eggNOG" id="COG0283">
    <property type="taxonomic scope" value="Bacteria"/>
</dbReference>
<dbReference type="GO" id="GO:0006220">
    <property type="term" value="P:pyrimidine nucleotide metabolic process"/>
    <property type="evidence" value="ECO:0007669"/>
    <property type="project" value="UniProtKB-UniRule"/>
</dbReference>
<evidence type="ECO:0000256" key="2">
    <source>
        <dbReference type="ARBA" id="ARBA00022679"/>
    </source>
</evidence>
<protein>
    <recommendedName>
        <fullName evidence="8">Cytidylate kinase</fullName>
        <shortName evidence="8">CK</shortName>
        <ecNumber evidence="8">2.7.4.25</ecNumber>
    </recommendedName>
    <alternativeName>
        <fullName evidence="8">Cytidine monophosphate kinase</fullName>
        <shortName evidence="8">CMP kinase</shortName>
    </alternativeName>
</protein>
<dbReference type="Gene3D" id="3.40.50.300">
    <property type="entry name" value="P-loop containing nucleotide triphosphate hydrolases"/>
    <property type="match status" value="1"/>
</dbReference>
<dbReference type="NCBIfam" id="TIGR00017">
    <property type="entry name" value="cmk"/>
    <property type="match status" value="1"/>
</dbReference>
<proteinExistence type="inferred from homology"/>
<dbReference type="HOGENOM" id="CLU_079959_0_0_0"/>
<name>D7BGR4_ALLS1</name>
<dbReference type="SUPFAM" id="SSF52540">
    <property type="entry name" value="P-loop containing nucleoside triphosphate hydrolases"/>
    <property type="match status" value="1"/>
</dbReference>
<organism evidence="10 11">
    <name type="scientific">Allomeiothermus silvanus (strain ATCC 700542 / DSM 9946 / NBRC 106475 / NCIMB 13440 / VI-R2)</name>
    <name type="common">Thermus silvanus</name>
    <dbReference type="NCBI Taxonomy" id="526227"/>
    <lineage>
        <taxon>Bacteria</taxon>
        <taxon>Thermotogati</taxon>
        <taxon>Deinococcota</taxon>
        <taxon>Deinococci</taxon>
        <taxon>Thermales</taxon>
        <taxon>Thermaceae</taxon>
        <taxon>Allomeiothermus</taxon>
    </lineage>
</organism>
<dbReference type="GO" id="GO:0005737">
    <property type="term" value="C:cytoplasm"/>
    <property type="evidence" value="ECO:0007669"/>
    <property type="project" value="UniProtKB-SubCell"/>
</dbReference>
<dbReference type="Pfam" id="PF02224">
    <property type="entry name" value="Cytidylate_kin"/>
    <property type="match status" value="1"/>
</dbReference>
<dbReference type="InterPro" id="IPR027417">
    <property type="entry name" value="P-loop_NTPase"/>
</dbReference>
<evidence type="ECO:0000256" key="5">
    <source>
        <dbReference type="ARBA" id="ARBA00022840"/>
    </source>
</evidence>
<comment type="similarity">
    <text evidence="1 8">Belongs to the cytidylate kinase family. Type 1 subfamily.</text>
</comment>
<evidence type="ECO:0000256" key="6">
    <source>
        <dbReference type="ARBA" id="ARBA00047615"/>
    </source>
</evidence>
<comment type="catalytic activity">
    <reaction evidence="6 8">
        <text>dCMP + ATP = dCDP + ADP</text>
        <dbReference type="Rhea" id="RHEA:25094"/>
        <dbReference type="ChEBI" id="CHEBI:30616"/>
        <dbReference type="ChEBI" id="CHEBI:57566"/>
        <dbReference type="ChEBI" id="CHEBI:58593"/>
        <dbReference type="ChEBI" id="CHEBI:456216"/>
        <dbReference type="EC" id="2.7.4.25"/>
    </reaction>
</comment>
<keyword evidence="4 8" id="KW-0418">Kinase</keyword>
<comment type="catalytic activity">
    <reaction evidence="7 8">
        <text>CMP + ATP = CDP + ADP</text>
        <dbReference type="Rhea" id="RHEA:11600"/>
        <dbReference type="ChEBI" id="CHEBI:30616"/>
        <dbReference type="ChEBI" id="CHEBI:58069"/>
        <dbReference type="ChEBI" id="CHEBI:60377"/>
        <dbReference type="ChEBI" id="CHEBI:456216"/>
        <dbReference type="EC" id="2.7.4.25"/>
    </reaction>
</comment>
<dbReference type="EMBL" id="CP002042">
    <property type="protein sequence ID" value="ADH62068.1"/>
    <property type="molecule type" value="Genomic_DNA"/>
</dbReference>
<evidence type="ECO:0000256" key="4">
    <source>
        <dbReference type="ARBA" id="ARBA00022777"/>
    </source>
</evidence>
<dbReference type="CDD" id="cd02020">
    <property type="entry name" value="CMPK"/>
    <property type="match status" value="1"/>
</dbReference>
<keyword evidence="3 8" id="KW-0547">Nucleotide-binding</keyword>
<accession>D7BGR4</accession>
<keyword evidence="11" id="KW-1185">Reference proteome</keyword>
<feature type="domain" description="Cytidylate kinase" evidence="9">
    <location>
        <begin position="19"/>
        <end position="220"/>
    </location>
</feature>
<dbReference type="KEGG" id="msv:Mesil_0123"/>
<sequence length="222" mass="24875">MVKLPMKEREQTVAPGTIITIDGPSASGKSSVAQRVAAAIGLPYVSSGLLYRGATYQVQRYRVNPEDEAAILATLEAHPIQLLPRPEGNRLLAEGQDITEQLHTREVDAMVSAVSKHKRVRQYVYQRLRELSPPFVVEGRDMGSTVFPDATRKFYLTARPEVRALRRVPERNAEYETVLQEILRRDQADRAQLAPAPDAVLVDTSEMGIDDVVRTILERIPY</sequence>
<feature type="binding site" evidence="8">
    <location>
        <begin position="23"/>
        <end position="31"/>
    </location>
    <ligand>
        <name>ATP</name>
        <dbReference type="ChEBI" id="CHEBI:30616"/>
    </ligand>
</feature>
<dbReference type="EC" id="2.7.4.25" evidence="8"/>
<evidence type="ECO:0000259" key="9">
    <source>
        <dbReference type="Pfam" id="PF02224"/>
    </source>
</evidence>
<dbReference type="Proteomes" id="UP000001916">
    <property type="component" value="Chromosome"/>
</dbReference>
<dbReference type="HAMAP" id="MF_00238">
    <property type="entry name" value="Cytidyl_kinase_type1"/>
    <property type="match status" value="1"/>
</dbReference>
<evidence type="ECO:0000256" key="7">
    <source>
        <dbReference type="ARBA" id="ARBA00048478"/>
    </source>
</evidence>
<keyword evidence="2 8" id="KW-0808">Transferase</keyword>
<evidence type="ECO:0000256" key="3">
    <source>
        <dbReference type="ARBA" id="ARBA00022741"/>
    </source>
</evidence>
<comment type="subcellular location">
    <subcellularLocation>
        <location evidence="8">Cytoplasm</location>
    </subcellularLocation>
</comment>
<dbReference type="GO" id="GO:0036430">
    <property type="term" value="F:CMP kinase activity"/>
    <property type="evidence" value="ECO:0007669"/>
    <property type="project" value="RHEA"/>
</dbReference>
<evidence type="ECO:0000313" key="10">
    <source>
        <dbReference type="EMBL" id="ADH62068.1"/>
    </source>
</evidence>
<dbReference type="GO" id="GO:0036431">
    <property type="term" value="F:dCMP kinase activity"/>
    <property type="evidence" value="ECO:0007669"/>
    <property type="project" value="InterPro"/>
</dbReference>
<evidence type="ECO:0000313" key="11">
    <source>
        <dbReference type="Proteomes" id="UP000001916"/>
    </source>
</evidence>
<dbReference type="STRING" id="526227.Mesil_0123"/>
<dbReference type="AlphaFoldDB" id="D7BGR4"/>
<keyword evidence="5 8" id="KW-0067">ATP-binding</keyword>
<reference evidence="10 11" key="1">
    <citation type="journal article" date="2010" name="Stand. Genomic Sci.">
        <title>Complete genome sequence of Meiothermus silvanus type strain (VI-R2).</title>
        <authorList>
            <person name="Sikorski J."/>
            <person name="Tindall B.J."/>
            <person name="Lowry S."/>
            <person name="Lucas S."/>
            <person name="Nolan M."/>
            <person name="Copeland A."/>
            <person name="Glavina Del Rio T."/>
            <person name="Tice H."/>
            <person name="Cheng J.F."/>
            <person name="Han C."/>
            <person name="Pitluck S."/>
            <person name="Liolios K."/>
            <person name="Ivanova N."/>
            <person name="Mavromatis K."/>
            <person name="Mikhailova N."/>
            <person name="Pati A."/>
            <person name="Goodwin L."/>
            <person name="Chen A."/>
            <person name="Palaniappan K."/>
            <person name="Land M."/>
            <person name="Hauser L."/>
            <person name="Chang Y.J."/>
            <person name="Jeffries C.D."/>
            <person name="Rohde M."/>
            <person name="Goker M."/>
            <person name="Woyke T."/>
            <person name="Bristow J."/>
            <person name="Eisen J.A."/>
            <person name="Markowitz V."/>
            <person name="Hugenholtz P."/>
            <person name="Kyrpides N.C."/>
            <person name="Klenk H.P."/>
            <person name="Lapidus A."/>
        </authorList>
    </citation>
    <scope>NUCLEOTIDE SEQUENCE [LARGE SCALE GENOMIC DNA]</scope>
    <source>
        <strain evidence="11">ATCC 700542 / DSM 9946 / VI-R2</strain>
    </source>
</reference>
<evidence type="ECO:0000256" key="1">
    <source>
        <dbReference type="ARBA" id="ARBA00009427"/>
    </source>
</evidence>
<keyword evidence="8" id="KW-0963">Cytoplasm</keyword>
<dbReference type="GO" id="GO:0005524">
    <property type="term" value="F:ATP binding"/>
    <property type="evidence" value="ECO:0007669"/>
    <property type="project" value="UniProtKB-UniRule"/>
</dbReference>
<gene>
    <name evidence="8" type="primary">cmk</name>
    <name evidence="10" type="ordered locus">Mesil_0123</name>
</gene>
<dbReference type="InterPro" id="IPR003136">
    <property type="entry name" value="Cytidylate_kin"/>
</dbReference>
<evidence type="ECO:0000256" key="8">
    <source>
        <dbReference type="HAMAP-Rule" id="MF_00238"/>
    </source>
</evidence>
<dbReference type="InterPro" id="IPR011994">
    <property type="entry name" value="Cytidylate_kinase_dom"/>
</dbReference>